<dbReference type="InParanoid" id="A0A1Y5TXT2"/>
<evidence type="ECO:0000313" key="4">
    <source>
        <dbReference type="Proteomes" id="UP000193200"/>
    </source>
</evidence>
<dbReference type="Pfam" id="PF13279">
    <property type="entry name" value="4HBT_2"/>
    <property type="match status" value="1"/>
</dbReference>
<reference evidence="3 4" key="1">
    <citation type="submission" date="2017-03" db="EMBL/GenBank/DDBJ databases">
        <authorList>
            <person name="Afonso C.L."/>
            <person name="Miller P.J."/>
            <person name="Scott M.A."/>
            <person name="Spackman E."/>
            <person name="Goraichik I."/>
            <person name="Dimitrov K.M."/>
            <person name="Suarez D.L."/>
            <person name="Swayne D.E."/>
        </authorList>
    </citation>
    <scope>NUCLEOTIDE SEQUENCE [LARGE SCALE GENOMIC DNA]</scope>
    <source>
        <strain evidence="3 4">CECT 7691</strain>
    </source>
</reference>
<sequence length="153" mass="16761">MSGIAGMQGEICGDVHVLPLVVYWEDTDGGGIVYFANYLKFCERGRSDLLRGLGIDQREMLERTGLALVVRDCAIEYLKPARLDDGIAVHSRVLEVGGATVRAEQIVRRGAEELVRSQVRIACVDRGGRPRRLPDAIRDGLSGLMQPKRVGTA</sequence>
<dbReference type="Gene3D" id="3.10.129.10">
    <property type="entry name" value="Hotdog Thioesterase"/>
    <property type="match status" value="1"/>
</dbReference>
<dbReference type="CDD" id="cd00586">
    <property type="entry name" value="4HBT"/>
    <property type="match status" value="1"/>
</dbReference>
<dbReference type="SUPFAM" id="SSF54637">
    <property type="entry name" value="Thioesterase/thiol ester dehydrase-isomerase"/>
    <property type="match status" value="1"/>
</dbReference>
<dbReference type="PANTHER" id="PTHR31793">
    <property type="entry name" value="4-HYDROXYBENZOYL-COA THIOESTERASE FAMILY MEMBER"/>
    <property type="match status" value="1"/>
</dbReference>
<evidence type="ECO:0000313" key="3">
    <source>
        <dbReference type="EMBL" id="SLN73362.1"/>
    </source>
</evidence>
<name>A0A1Y5TXT2_9PROT</name>
<comment type="similarity">
    <text evidence="1">Belongs to the 4-hydroxybenzoyl-CoA thioesterase family.</text>
</comment>
<organism evidence="3 4">
    <name type="scientific">Oceanibacterium hippocampi</name>
    <dbReference type="NCBI Taxonomy" id="745714"/>
    <lineage>
        <taxon>Bacteria</taxon>
        <taxon>Pseudomonadati</taxon>
        <taxon>Pseudomonadota</taxon>
        <taxon>Alphaproteobacteria</taxon>
        <taxon>Sneathiellales</taxon>
        <taxon>Sneathiellaceae</taxon>
        <taxon>Oceanibacterium</taxon>
    </lineage>
</organism>
<protein>
    <submittedName>
        <fullName evidence="3">Acyl-CoA thioester hydrolase YbgC</fullName>
        <ecNumber evidence="3">3.1.2.-</ecNumber>
    </submittedName>
</protein>
<dbReference type="InterPro" id="IPR050563">
    <property type="entry name" value="4-hydroxybenzoyl-CoA_TE"/>
</dbReference>
<dbReference type="InterPro" id="IPR014166">
    <property type="entry name" value="Tol-Pal_acyl-CoA_thioesterase"/>
</dbReference>
<dbReference type="PANTHER" id="PTHR31793:SF37">
    <property type="entry name" value="ACYL-COA THIOESTER HYDROLASE YBGC"/>
    <property type="match status" value="1"/>
</dbReference>
<dbReference type="Proteomes" id="UP000193200">
    <property type="component" value="Unassembled WGS sequence"/>
</dbReference>
<evidence type="ECO:0000256" key="2">
    <source>
        <dbReference type="ARBA" id="ARBA00022801"/>
    </source>
</evidence>
<dbReference type="EC" id="3.1.2.-" evidence="3"/>
<dbReference type="InterPro" id="IPR029069">
    <property type="entry name" value="HotDog_dom_sf"/>
</dbReference>
<dbReference type="EMBL" id="FWFR01000003">
    <property type="protein sequence ID" value="SLN73362.1"/>
    <property type="molecule type" value="Genomic_DNA"/>
</dbReference>
<dbReference type="FunCoup" id="A0A1Y5TXT2">
    <property type="interactions" value="191"/>
</dbReference>
<dbReference type="PIRSF" id="PIRSF003230">
    <property type="entry name" value="YbgC"/>
    <property type="match status" value="1"/>
</dbReference>
<evidence type="ECO:0000256" key="1">
    <source>
        <dbReference type="ARBA" id="ARBA00005953"/>
    </source>
</evidence>
<proteinExistence type="inferred from homology"/>
<dbReference type="FunFam" id="3.10.129.10:FF:000004">
    <property type="entry name" value="Tol-pal system-associated acyl-CoA thioesterase"/>
    <property type="match status" value="1"/>
</dbReference>
<keyword evidence="4" id="KW-1185">Reference proteome</keyword>
<dbReference type="NCBIfam" id="TIGR00051">
    <property type="entry name" value="YbgC/FadM family acyl-CoA thioesterase"/>
    <property type="match status" value="1"/>
</dbReference>
<gene>
    <name evidence="3" type="primary">ybgC_1</name>
    <name evidence="3" type="ORF">OCH7691_03595</name>
</gene>
<dbReference type="GO" id="GO:0047617">
    <property type="term" value="F:fatty acyl-CoA hydrolase activity"/>
    <property type="evidence" value="ECO:0007669"/>
    <property type="project" value="TreeGrafter"/>
</dbReference>
<dbReference type="InterPro" id="IPR006684">
    <property type="entry name" value="YbgC/YbaW"/>
</dbReference>
<accession>A0A1Y5TXT2</accession>
<keyword evidence="2 3" id="KW-0378">Hydrolase</keyword>
<dbReference type="NCBIfam" id="TIGR02799">
    <property type="entry name" value="thio_ybgC"/>
    <property type="match status" value="1"/>
</dbReference>
<dbReference type="AlphaFoldDB" id="A0A1Y5TXT2"/>
<dbReference type="RefSeq" id="WP_281251932.1">
    <property type="nucleotide sequence ID" value="NZ_FWFR01000003.1"/>
</dbReference>